<dbReference type="PANTHER" id="PTHR43884:SF12">
    <property type="entry name" value="ISOVALERYL-COA DEHYDROGENASE, MITOCHONDRIAL-RELATED"/>
    <property type="match status" value="1"/>
</dbReference>
<dbReference type="GO" id="GO:0050660">
    <property type="term" value="F:flavin adenine dinucleotide binding"/>
    <property type="evidence" value="ECO:0007669"/>
    <property type="project" value="InterPro"/>
</dbReference>
<dbReference type="InterPro" id="IPR037069">
    <property type="entry name" value="AcylCoA_DH/ox_N_sf"/>
</dbReference>
<dbReference type="SUPFAM" id="SSF47203">
    <property type="entry name" value="Acyl-CoA dehydrogenase C-terminal domain-like"/>
    <property type="match status" value="1"/>
</dbReference>
<dbReference type="InterPro" id="IPR009100">
    <property type="entry name" value="AcylCoA_DH/oxidase_NM_dom_sf"/>
</dbReference>
<dbReference type="SUPFAM" id="SSF56645">
    <property type="entry name" value="Acyl-CoA dehydrogenase NM domain-like"/>
    <property type="match status" value="1"/>
</dbReference>
<dbReference type="InterPro" id="IPR013786">
    <property type="entry name" value="AcylCoA_DH/ox_N"/>
</dbReference>
<sequence length="376" mass="40321">MLDVQSVSKGDGTVLPGAEVVEAVRALAARELPSLVNTIDVDGHYPEQQMRAFGRLGAYAHHLPGMSPNIDLMTAINAMAAAGEHCLSTSFCMWCQDALGWYIYASDNQHLRTSVGPQIATGAALGGTALSNPMKSLFGIEPMRLKGRRGDGGYVVKGLLPYVSNLGADHYFGAIFEVEDGGSTRNVMAVIPCNAEGVSLADNAKFTALDGTRTFAVQMRDVVVPEAWVLADPVDPFIKRIRAGFILLQAGMAFGLIRDCLRLIQQTKGPLGHVNKYLDVQPEPIAEQLEAMEVEVARLAATPFEDDLGYWRAVIEARLAAGDASVAAAHAAMLHCGARGYVAGAAAQRRLREAYFVAIVTPATKQLRKMLADMAH</sequence>
<dbReference type="InterPro" id="IPR046373">
    <property type="entry name" value="Acyl-CoA_Oxase/DH_mid-dom_sf"/>
</dbReference>
<reference evidence="2 3" key="1">
    <citation type="submission" date="2018-06" db="EMBL/GenBank/DDBJ databases">
        <title>Draft Whole-Genome Sequence of the purple photosynthetic bacterium Rhodospeudomonas palustris XCP.</title>
        <authorList>
            <person name="Rayyan A."/>
            <person name="Meyer T.E."/>
            <person name="Kyndt J.A."/>
        </authorList>
    </citation>
    <scope>NUCLEOTIDE SEQUENCE [LARGE SCALE GENOMIC DNA]</scope>
    <source>
        <strain evidence="2 3">XCP</strain>
    </source>
</reference>
<protein>
    <submittedName>
        <fullName evidence="2">Acyl-CoA dehydrogenase</fullName>
    </submittedName>
</protein>
<dbReference type="Gene3D" id="2.40.110.10">
    <property type="entry name" value="Butyryl-CoA Dehydrogenase, subunit A, domain 2"/>
    <property type="match status" value="1"/>
</dbReference>
<dbReference type="RefSeq" id="WP_110786983.1">
    <property type="nucleotide sequence ID" value="NZ_QKQS01000023.1"/>
</dbReference>
<dbReference type="Gene3D" id="1.10.540.10">
    <property type="entry name" value="Acyl-CoA dehydrogenase/oxidase, N-terminal domain"/>
    <property type="match status" value="1"/>
</dbReference>
<name>A0A323UTL9_RHOPL</name>
<dbReference type="PANTHER" id="PTHR43884">
    <property type="entry name" value="ACYL-COA DEHYDROGENASE"/>
    <property type="match status" value="1"/>
</dbReference>
<evidence type="ECO:0000259" key="1">
    <source>
        <dbReference type="Pfam" id="PF02771"/>
    </source>
</evidence>
<organism evidence="2 3">
    <name type="scientific">Rhodopseudomonas palustris</name>
    <dbReference type="NCBI Taxonomy" id="1076"/>
    <lineage>
        <taxon>Bacteria</taxon>
        <taxon>Pseudomonadati</taxon>
        <taxon>Pseudomonadota</taxon>
        <taxon>Alphaproteobacteria</taxon>
        <taxon>Hyphomicrobiales</taxon>
        <taxon>Nitrobacteraceae</taxon>
        <taxon>Rhodopseudomonas</taxon>
    </lineage>
</organism>
<dbReference type="Proteomes" id="UP000248134">
    <property type="component" value="Unassembled WGS sequence"/>
</dbReference>
<dbReference type="GO" id="GO:0003995">
    <property type="term" value="F:acyl-CoA dehydrogenase activity"/>
    <property type="evidence" value="ECO:0007669"/>
    <property type="project" value="TreeGrafter"/>
</dbReference>
<dbReference type="OrthoDB" id="2564795at2"/>
<feature type="domain" description="Acyl-CoA dehydrogenase/oxidase N-terminal" evidence="1">
    <location>
        <begin position="19"/>
        <end position="122"/>
    </location>
</feature>
<evidence type="ECO:0000313" key="2">
    <source>
        <dbReference type="EMBL" id="PZA10888.1"/>
    </source>
</evidence>
<gene>
    <name evidence="2" type="ORF">DNX69_16235</name>
</gene>
<dbReference type="InterPro" id="IPR036250">
    <property type="entry name" value="AcylCo_DH-like_C"/>
</dbReference>
<proteinExistence type="predicted"/>
<dbReference type="EMBL" id="QKQS01000023">
    <property type="protein sequence ID" value="PZA10888.1"/>
    <property type="molecule type" value="Genomic_DNA"/>
</dbReference>
<dbReference type="AlphaFoldDB" id="A0A323UTL9"/>
<comment type="caution">
    <text evidence="2">The sequence shown here is derived from an EMBL/GenBank/DDBJ whole genome shotgun (WGS) entry which is preliminary data.</text>
</comment>
<dbReference type="Pfam" id="PF02771">
    <property type="entry name" value="Acyl-CoA_dh_N"/>
    <property type="match status" value="1"/>
</dbReference>
<evidence type="ECO:0000313" key="3">
    <source>
        <dbReference type="Proteomes" id="UP000248134"/>
    </source>
</evidence>
<accession>A0A323UTL9</accession>